<dbReference type="VEuPathDB" id="VectorBase:AFUN002584"/>
<accession>A0A182R8S4</accession>
<feature type="compositionally biased region" description="Basic residues" evidence="2">
    <location>
        <begin position="361"/>
        <end position="374"/>
    </location>
</feature>
<keyword evidence="1" id="KW-0175">Coiled coil</keyword>
<feature type="compositionally biased region" description="Polar residues" evidence="2">
    <location>
        <begin position="294"/>
        <end position="303"/>
    </location>
</feature>
<dbReference type="AlphaFoldDB" id="A0A182R8S4"/>
<proteinExistence type="predicted"/>
<feature type="region of interest" description="Disordered" evidence="2">
    <location>
        <begin position="293"/>
        <end position="323"/>
    </location>
</feature>
<evidence type="ECO:0008006" key="4">
    <source>
        <dbReference type="Google" id="ProtNLM"/>
    </source>
</evidence>
<evidence type="ECO:0000256" key="1">
    <source>
        <dbReference type="SAM" id="Coils"/>
    </source>
</evidence>
<protein>
    <recommendedName>
        <fullName evidence="4">Shugoshin C-terminal domain-containing protein</fullName>
    </recommendedName>
</protein>
<evidence type="ECO:0000256" key="2">
    <source>
        <dbReference type="SAM" id="MobiDB-lite"/>
    </source>
</evidence>
<dbReference type="VEuPathDB" id="VectorBase:AFUN2_005254"/>
<reference evidence="3" key="1">
    <citation type="submission" date="2020-05" db="UniProtKB">
        <authorList>
            <consortium name="EnsemblMetazoa"/>
        </authorList>
    </citation>
    <scope>IDENTIFICATION</scope>
    <source>
        <strain evidence="3">FUMOZ</strain>
    </source>
</reference>
<feature type="region of interest" description="Disordered" evidence="2">
    <location>
        <begin position="424"/>
        <end position="482"/>
    </location>
</feature>
<feature type="compositionally biased region" description="Polar residues" evidence="2">
    <location>
        <begin position="424"/>
        <end position="458"/>
    </location>
</feature>
<feature type="compositionally biased region" description="Acidic residues" evidence="2">
    <location>
        <begin position="305"/>
        <end position="321"/>
    </location>
</feature>
<feature type="coiled-coil region" evidence="1">
    <location>
        <begin position="18"/>
        <end position="66"/>
    </location>
</feature>
<dbReference type="EnsemblMetazoa" id="AFUN002584-RA">
    <property type="protein sequence ID" value="AFUN002584-PA"/>
    <property type="gene ID" value="AFUN002584"/>
</dbReference>
<organism evidence="3">
    <name type="scientific">Anopheles funestus</name>
    <name type="common">African malaria mosquito</name>
    <dbReference type="NCBI Taxonomy" id="62324"/>
    <lineage>
        <taxon>Eukaryota</taxon>
        <taxon>Metazoa</taxon>
        <taxon>Ecdysozoa</taxon>
        <taxon>Arthropoda</taxon>
        <taxon>Hexapoda</taxon>
        <taxon>Insecta</taxon>
        <taxon>Pterygota</taxon>
        <taxon>Neoptera</taxon>
        <taxon>Endopterygota</taxon>
        <taxon>Diptera</taxon>
        <taxon>Nematocera</taxon>
        <taxon>Culicoidea</taxon>
        <taxon>Culicidae</taxon>
        <taxon>Anophelinae</taxon>
        <taxon>Anopheles</taxon>
    </lineage>
</organism>
<feature type="region of interest" description="Disordered" evidence="2">
    <location>
        <begin position="354"/>
        <end position="374"/>
    </location>
</feature>
<evidence type="ECO:0000313" key="3">
    <source>
        <dbReference type="EnsemblMetazoa" id="AFUN002584-PA"/>
    </source>
</evidence>
<name>A0A182R8S4_ANOFN</name>
<sequence>MDLIADTGKVLKAYQIINQQLAHEMQKKKIELKMHEERYNATNELLLQERQENKALRDMVRKLKDQMQVITKVIVSVQEQTENVFERINRPHEQAERMMQNYTPRAQQIYERRRTENPPYVDEYAIAEENETNIVMETDANEETNAPEENNDTRINESGADEDASFAANRSSEIRCSIGAPVPINSPLVQRLKRPSRNVSLDESFETIDHDRVFKLSRRSQERRKIYATIDENVTDLQSVDNTRGMDIDEQLTATLRNLSPVKNMSCSSAKSMEQDEVRPSLYSPRLKKMASESMLSQIQRSPVDNEEVTELSNSEQDDNEMTSFDPAELVASCSTPVATKGLFIDERTIDPAKDRELPRRGRGRPRGRGRGRIAKTRSETELHTVGMNPVVVLRPLTKQNILAHEHKTQPNRKARTMRCMKECNSSDSDSGSMTMNDGCTWVPSSSVENLSTLSTESNRPRRKAAPKTLREPSLGSKLRRT</sequence>